<feature type="transmembrane region" description="Helical" evidence="9">
    <location>
        <begin position="394"/>
        <end position="414"/>
    </location>
</feature>
<feature type="domain" description="SecDF P1 head subdomain" evidence="12">
    <location>
        <begin position="246"/>
        <end position="348"/>
    </location>
</feature>
<comment type="subcellular location">
    <subcellularLocation>
        <location evidence="1 9">Cell membrane</location>
        <topology evidence="1 9">Multi-pass membrane protein</topology>
    </subcellularLocation>
</comment>
<protein>
    <recommendedName>
        <fullName evidence="9">Protein translocase subunit SecD</fullName>
    </recommendedName>
</protein>
<evidence type="ECO:0000256" key="5">
    <source>
        <dbReference type="ARBA" id="ARBA00022927"/>
    </source>
</evidence>
<keyword evidence="7 9" id="KW-0811">Translocation</keyword>
<dbReference type="FunFam" id="1.20.1640.10:FF:000004">
    <property type="entry name" value="Protein translocase subunit SecD"/>
    <property type="match status" value="1"/>
</dbReference>
<dbReference type="GO" id="GO:0015450">
    <property type="term" value="F:protein-transporting ATPase activity"/>
    <property type="evidence" value="ECO:0007669"/>
    <property type="project" value="InterPro"/>
</dbReference>
<gene>
    <name evidence="9 13" type="primary">secD</name>
    <name evidence="13" type="ORF">C0601_05770</name>
</gene>
<dbReference type="Pfam" id="PF02355">
    <property type="entry name" value="SecD_SecF_C"/>
    <property type="match status" value="1"/>
</dbReference>
<dbReference type="GO" id="GO:0065002">
    <property type="term" value="P:intracellular protein transmembrane transport"/>
    <property type="evidence" value="ECO:0007669"/>
    <property type="project" value="UniProtKB-UniRule"/>
</dbReference>
<dbReference type="Proteomes" id="UP000234857">
    <property type="component" value="Unassembled WGS sequence"/>
</dbReference>
<keyword evidence="6 9" id="KW-1133">Transmembrane helix</keyword>
<keyword evidence="2 9" id="KW-0813">Transport</keyword>
<dbReference type="EMBL" id="PKTG01000074">
    <property type="protein sequence ID" value="PLX18040.1"/>
    <property type="molecule type" value="Genomic_DNA"/>
</dbReference>
<keyword evidence="8 9" id="KW-0472">Membrane</keyword>
<sequence length="531" mass="57316">MKQKIMLNLVIIGIIAVWAISVLYPINEKINLGLDLKGGMDLIYEVDMDKLKELTIEKKASEMRSILKAEGLFNYDVLTSNDARGEGKDFDIEVILDEEIDPEQRAAITAALQEGALFKKTGGDLKTGLKFTFRNDTIAGMKTEAISKALEVIRNRVDLFGVTEPSIAKSGKDRIRIQLPGVEKAEDAASTIGDTAMLEFKIVRENNGYVESLSEKSKLGKIESDEKIYYGEPQLDQNGRNTGKVPAYVLKKETLLTGGSLEDARVGTDEFGKVQINFTLTDEGSRKFAVLTKNNVGRQLAIVLDDTVISAPSIQGPIISDKARITGQFSESEAKRLAIILKAGALPAPLKKVSEITVGPSLGSESIQKGVKAALIGGLLVFIYMLITYKLSGIIADIALVVNLLLLLAGMALFKATLTLPGIAGIILTIGICVDANVIIFERIKEELRAGKTTGAAIEGGFEKAFSTILDSNVTTILTALVLYMFGTGPVKGFAVTLSLGTAINLFSAVFVVRTIYNILTNGFNIKKISI</sequence>
<dbReference type="HAMAP" id="MF_01463_B">
    <property type="entry name" value="SecD_B"/>
    <property type="match status" value="1"/>
</dbReference>
<keyword evidence="3 9" id="KW-1003">Cell membrane</keyword>
<evidence type="ECO:0000313" key="13">
    <source>
        <dbReference type="EMBL" id="PLX18040.1"/>
    </source>
</evidence>
<dbReference type="InterPro" id="IPR022645">
    <property type="entry name" value="SecD/SecF_bac"/>
</dbReference>
<evidence type="ECO:0000256" key="7">
    <source>
        <dbReference type="ARBA" id="ARBA00023010"/>
    </source>
</evidence>
<feature type="domain" description="Protein translocase subunit SecDF P1" evidence="11">
    <location>
        <begin position="147"/>
        <end position="204"/>
    </location>
</feature>
<evidence type="ECO:0000256" key="4">
    <source>
        <dbReference type="ARBA" id="ARBA00022692"/>
    </source>
</evidence>
<keyword evidence="4 9" id="KW-0812">Transmembrane</keyword>
<evidence type="ECO:0000256" key="3">
    <source>
        <dbReference type="ARBA" id="ARBA00022475"/>
    </source>
</evidence>
<feature type="transmembrane region" description="Helical" evidence="9">
    <location>
        <begin position="420"/>
        <end position="444"/>
    </location>
</feature>
<dbReference type="PRINTS" id="PR01755">
    <property type="entry name" value="SECFTRNLCASE"/>
</dbReference>
<dbReference type="SUPFAM" id="SSF82866">
    <property type="entry name" value="Multidrug efflux transporter AcrB transmembrane domain"/>
    <property type="match status" value="1"/>
</dbReference>
<dbReference type="InterPro" id="IPR048631">
    <property type="entry name" value="SecD_1st"/>
</dbReference>
<reference evidence="13 14" key="1">
    <citation type="submission" date="2017-11" db="EMBL/GenBank/DDBJ databases">
        <title>Genome-resolved metagenomics identifies genetic mobility, metabolic interactions, and unexpected diversity in perchlorate-reducing communities.</title>
        <authorList>
            <person name="Barnum T.P."/>
            <person name="Figueroa I.A."/>
            <person name="Carlstrom C.I."/>
            <person name="Lucas L.N."/>
            <person name="Engelbrektson A.L."/>
            <person name="Coates J.D."/>
        </authorList>
    </citation>
    <scope>NUCLEOTIDE SEQUENCE [LARGE SCALE GENOMIC DNA]</scope>
    <source>
        <strain evidence="13">BM706</strain>
    </source>
</reference>
<comment type="similarity">
    <text evidence="9">Belongs to the SecD/SecF family. SecD subfamily.</text>
</comment>
<evidence type="ECO:0000256" key="1">
    <source>
        <dbReference type="ARBA" id="ARBA00004651"/>
    </source>
</evidence>
<dbReference type="NCBIfam" id="TIGR01129">
    <property type="entry name" value="secD"/>
    <property type="match status" value="1"/>
</dbReference>
<dbReference type="Gene3D" id="3.30.1360.200">
    <property type="match status" value="1"/>
</dbReference>
<keyword evidence="5 9" id="KW-0653">Protein transport</keyword>
<feature type="transmembrane region" description="Helical" evidence="9">
    <location>
        <begin position="465"/>
        <end position="487"/>
    </location>
</feature>
<dbReference type="PANTHER" id="PTHR30081:SF1">
    <property type="entry name" value="PROTEIN TRANSLOCASE SUBUNIT SECD"/>
    <property type="match status" value="1"/>
</dbReference>
<proteinExistence type="inferred from homology"/>
<feature type="transmembrane region" description="Helical" evidence="9">
    <location>
        <begin position="7"/>
        <end position="26"/>
    </location>
</feature>
<dbReference type="Pfam" id="PF21760">
    <property type="entry name" value="SecD_1st"/>
    <property type="match status" value="1"/>
</dbReference>
<evidence type="ECO:0000256" key="9">
    <source>
        <dbReference type="HAMAP-Rule" id="MF_01463"/>
    </source>
</evidence>
<dbReference type="InterPro" id="IPR054384">
    <property type="entry name" value="SecDF_P1_head"/>
</dbReference>
<comment type="subunit">
    <text evidence="9">Forms a complex with SecF. Part of the essential Sec protein translocation apparatus which comprises SecA, SecYEG and auxiliary proteins SecDF. Other proteins may also be involved.</text>
</comment>
<name>A0A2N5ZH65_MUIH1</name>
<dbReference type="NCBIfam" id="TIGR00916">
    <property type="entry name" value="2A0604s01"/>
    <property type="match status" value="1"/>
</dbReference>
<evidence type="ECO:0000256" key="6">
    <source>
        <dbReference type="ARBA" id="ARBA00022989"/>
    </source>
</evidence>
<dbReference type="InterPro" id="IPR005791">
    <property type="entry name" value="SecD"/>
</dbReference>
<feature type="domain" description="Protein export membrane protein SecD/SecF C-terminal" evidence="10">
    <location>
        <begin position="351"/>
        <end position="520"/>
    </location>
</feature>
<dbReference type="GO" id="GO:0006605">
    <property type="term" value="P:protein targeting"/>
    <property type="evidence" value="ECO:0007669"/>
    <property type="project" value="UniProtKB-UniRule"/>
</dbReference>
<dbReference type="InterPro" id="IPR022813">
    <property type="entry name" value="SecD/SecF_arch_bac"/>
</dbReference>
<accession>A0A2N5ZH65</accession>
<evidence type="ECO:0000256" key="8">
    <source>
        <dbReference type="ARBA" id="ARBA00023136"/>
    </source>
</evidence>
<dbReference type="AlphaFoldDB" id="A0A2N5ZH65"/>
<dbReference type="GO" id="GO:0043952">
    <property type="term" value="P:protein transport by the Sec complex"/>
    <property type="evidence" value="ECO:0007669"/>
    <property type="project" value="UniProtKB-UniRule"/>
</dbReference>
<comment type="function">
    <text evidence="9">Part of the Sec protein translocase complex. Interacts with the SecYEG preprotein conducting channel. SecDF uses the proton motive force (PMF) to complete protein translocation after the ATP-dependent function of SecA.</text>
</comment>
<comment type="caution">
    <text evidence="13">The sequence shown here is derived from an EMBL/GenBank/DDBJ whole genome shotgun (WGS) entry which is preliminary data.</text>
</comment>
<organism evidence="13 14">
    <name type="scientific">Muiribacterium halophilum</name>
    <dbReference type="NCBI Taxonomy" id="2053465"/>
    <lineage>
        <taxon>Bacteria</taxon>
        <taxon>Candidatus Muiribacteriota</taxon>
        <taxon>Candidatus Muiribacteriia</taxon>
        <taxon>Candidatus Muiribacteriales</taxon>
        <taxon>Candidatus Muiribacteriaceae</taxon>
        <taxon>Candidatus Muiribacterium</taxon>
    </lineage>
</organism>
<feature type="transmembrane region" description="Helical" evidence="9">
    <location>
        <begin position="493"/>
        <end position="517"/>
    </location>
</feature>
<evidence type="ECO:0000259" key="12">
    <source>
        <dbReference type="Pfam" id="PF22599"/>
    </source>
</evidence>
<evidence type="ECO:0000259" key="11">
    <source>
        <dbReference type="Pfam" id="PF21760"/>
    </source>
</evidence>
<evidence type="ECO:0000259" key="10">
    <source>
        <dbReference type="Pfam" id="PF02355"/>
    </source>
</evidence>
<dbReference type="Pfam" id="PF22599">
    <property type="entry name" value="SecDF_P1_head"/>
    <property type="match status" value="1"/>
</dbReference>
<evidence type="ECO:0000313" key="14">
    <source>
        <dbReference type="Proteomes" id="UP000234857"/>
    </source>
</evidence>
<dbReference type="Gene3D" id="3.30.70.3400">
    <property type="match status" value="2"/>
</dbReference>
<dbReference type="InterPro" id="IPR048634">
    <property type="entry name" value="SecD_SecF_C"/>
</dbReference>
<dbReference type="PANTHER" id="PTHR30081">
    <property type="entry name" value="PROTEIN-EXPORT MEMBRANE PROTEIN SEC"/>
    <property type="match status" value="1"/>
</dbReference>
<evidence type="ECO:0000256" key="2">
    <source>
        <dbReference type="ARBA" id="ARBA00022448"/>
    </source>
</evidence>
<dbReference type="GO" id="GO:0005886">
    <property type="term" value="C:plasma membrane"/>
    <property type="evidence" value="ECO:0007669"/>
    <property type="project" value="UniProtKB-SubCell"/>
</dbReference>
<dbReference type="Gene3D" id="1.20.1640.10">
    <property type="entry name" value="Multidrug efflux transporter AcrB transmembrane domain"/>
    <property type="match status" value="1"/>
</dbReference>
<feature type="transmembrane region" description="Helical" evidence="9">
    <location>
        <begin position="370"/>
        <end position="387"/>
    </location>
</feature>
<dbReference type="InterPro" id="IPR055344">
    <property type="entry name" value="SecD_SecF_C_bact"/>
</dbReference>